<keyword evidence="1" id="KW-0812">Transmembrane</keyword>
<keyword evidence="1" id="KW-0472">Membrane</keyword>
<gene>
    <name evidence="2" type="ORF">VNO77_21307</name>
</gene>
<keyword evidence="1" id="KW-1133">Transmembrane helix</keyword>
<sequence length="98" mass="11891">MYGLHISIHFSRTRREAVWNLMSLFKNLILNFMLLMIKYLLTVITLISQLKYYRTQTIYKYDPVQTLLDLKSKRCNPTYNSFFERLSNMLLDEEIKML</sequence>
<protein>
    <submittedName>
        <fullName evidence="2">Uncharacterized protein</fullName>
    </submittedName>
</protein>
<dbReference type="EMBL" id="JAYMYQ010000004">
    <property type="protein sequence ID" value="KAK7340600.1"/>
    <property type="molecule type" value="Genomic_DNA"/>
</dbReference>
<feature type="transmembrane region" description="Helical" evidence="1">
    <location>
        <begin position="28"/>
        <end position="47"/>
    </location>
</feature>
<evidence type="ECO:0000256" key="1">
    <source>
        <dbReference type="SAM" id="Phobius"/>
    </source>
</evidence>
<comment type="caution">
    <text evidence="2">The sequence shown here is derived from an EMBL/GenBank/DDBJ whole genome shotgun (WGS) entry which is preliminary data.</text>
</comment>
<proteinExistence type="predicted"/>
<keyword evidence="3" id="KW-1185">Reference proteome</keyword>
<dbReference type="Proteomes" id="UP001367508">
    <property type="component" value="Unassembled WGS sequence"/>
</dbReference>
<organism evidence="2 3">
    <name type="scientific">Canavalia gladiata</name>
    <name type="common">Sword bean</name>
    <name type="synonym">Dolichos gladiatus</name>
    <dbReference type="NCBI Taxonomy" id="3824"/>
    <lineage>
        <taxon>Eukaryota</taxon>
        <taxon>Viridiplantae</taxon>
        <taxon>Streptophyta</taxon>
        <taxon>Embryophyta</taxon>
        <taxon>Tracheophyta</taxon>
        <taxon>Spermatophyta</taxon>
        <taxon>Magnoliopsida</taxon>
        <taxon>eudicotyledons</taxon>
        <taxon>Gunneridae</taxon>
        <taxon>Pentapetalae</taxon>
        <taxon>rosids</taxon>
        <taxon>fabids</taxon>
        <taxon>Fabales</taxon>
        <taxon>Fabaceae</taxon>
        <taxon>Papilionoideae</taxon>
        <taxon>50 kb inversion clade</taxon>
        <taxon>NPAAA clade</taxon>
        <taxon>indigoferoid/millettioid clade</taxon>
        <taxon>Phaseoleae</taxon>
        <taxon>Canavalia</taxon>
    </lineage>
</organism>
<evidence type="ECO:0000313" key="2">
    <source>
        <dbReference type="EMBL" id="KAK7340600.1"/>
    </source>
</evidence>
<reference evidence="2 3" key="1">
    <citation type="submission" date="2024-01" db="EMBL/GenBank/DDBJ databases">
        <title>The genomes of 5 underutilized Papilionoideae crops provide insights into root nodulation and disease resistanc.</title>
        <authorList>
            <person name="Jiang F."/>
        </authorList>
    </citation>
    <scope>NUCLEOTIDE SEQUENCE [LARGE SCALE GENOMIC DNA]</scope>
    <source>
        <strain evidence="2">LVBAO_FW01</strain>
        <tissue evidence="2">Leaves</tissue>
    </source>
</reference>
<dbReference type="AlphaFoldDB" id="A0AAN9LQT6"/>
<accession>A0AAN9LQT6</accession>
<name>A0AAN9LQT6_CANGL</name>
<evidence type="ECO:0000313" key="3">
    <source>
        <dbReference type="Proteomes" id="UP001367508"/>
    </source>
</evidence>